<keyword evidence="6" id="KW-1185">Reference proteome</keyword>
<dbReference type="Gene3D" id="3.40.50.12780">
    <property type="entry name" value="N-terminal domain of ligase-like"/>
    <property type="match status" value="1"/>
</dbReference>
<dbReference type="InterPro" id="IPR020845">
    <property type="entry name" value="AMP-binding_CS"/>
</dbReference>
<dbReference type="PROSITE" id="PS00455">
    <property type="entry name" value="AMP_BINDING"/>
    <property type="match status" value="1"/>
</dbReference>
<dbReference type="SUPFAM" id="SSF51735">
    <property type="entry name" value="NAD(P)-binding Rossmann-fold domains"/>
    <property type="match status" value="1"/>
</dbReference>
<dbReference type="EMBL" id="FWEW01003741">
    <property type="protein sequence ID" value="SLM40844.1"/>
    <property type="molecule type" value="Genomic_DNA"/>
</dbReference>
<dbReference type="PANTHER" id="PTHR43439:SF2">
    <property type="entry name" value="ENZYME, PUTATIVE (JCVI)-RELATED"/>
    <property type="match status" value="1"/>
</dbReference>
<dbReference type="Gene3D" id="1.10.1200.10">
    <property type="entry name" value="ACP-like"/>
    <property type="match status" value="1"/>
</dbReference>
<reference evidence="6" key="1">
    <citation type="submission" date="2017-03" db="EMBL/GenBank/DDBJ databases">
        <authorList>
            <person name="Sharma R."/>
            <person name="Thines M."/>
        </authorList>
    </citation>
    <scope>NUCLEOTIDE SEQUENCE [LARGE SCALE GENOMIC DNA]</scope>
</reference>
<proteinExistence type="predicted"/>
<organism evidence="5 6">
    <name type="scientific">Lasallia pustulata</name>
    <dbReference type="NCBI Taxonomy" id="136370"/>
    <lineage>
        <taxon>Eukaryota</taxon>
        <taxon>Fungi</taxon>
        <taxon>Dikarya</taxon>
        <taxon>Ascomycota</taxon>
        <taxon>Pezizomycotina</taxon>
        <taxon>Lecanoromycetes</taxon>
        <taxon>OSLEUM clade</taxon>
        <taxon>Umbilicariomycetidae</taxon>
        <taxon>Umbilicariales</taxon>
        <taxon>Umbilicariaceae</taxon>
        <taxon>Lasallia</taxon>
    </lineage>
</organism>
<keyword evidence="2" id="KW-0597">Phosphoprotein</keyword>
<sequence length="1044" mass="114992">MGSVCVEAADAPPNCGRRLIPSTIDHIAEVNPSKVFGSLPVSNTDLEAGFKDLTYGQVANAINGVAWWLERELGRSHSYETLAYLAPNDFRYPIFAVAAVKAGYTTLFNSPRNSLQGHVNLFKSTECTTLVTSEPAPPYVAPLLAGYAMRVLRIPGNEELLDGPVFPNYPFEKTLEDAHTEPFVILHTSGSTGLPKPVTLTHGYFAALDAMAWLPAPAGTSSATRKYYNTRMFNAMPAFHAGGCCLILCFTVFAGTINVLPPSNKPLDASTAILAHKFARAELTFLLPALYEEMSKTPGLLDQLSNMRYAIYSGGPLSEASGDAVRTKTRVQNYIGATEIGCLPQLEVDQEDWRYIAINPNYGAEFRHHSEDLYELFIVRDKELEAHQPAFQIFPNLQEFSMTDLYVKHPTKPGLWLHSGRADDIIVYVTGEKFNPVSMENLIQSGPMVRSALVTGTGRFQSALLIEPTNGLHTSAEERARMIEAIWPVVEQANSECPTHAKVSKSLILFTTPEKPMLRAGKGTVQRKLTIGAYLKELDAIYAEADTIDEFDATKKIDVSDLDATRASIQRIIEHATSIHGLGINDDFISYGMDSLQVLTLIKHLKAGLVTAGVDSDNLAPSTIYTNPTVSKLSDAVLGLKGRAQGKKLTDEKARIERMQAMLTKYSAVPAVTVPVVAVLTGSTGTLGSYLLEALAASPDVSRIYCLNRSANAEERQAHVSSYRGLSTQWDKQRIKFLTCDLSKEYLGLDVEAYLDLISHAMLVLHNAWQVDFNLSLSSFEPVHIQGVRHLIDFSALSVHKAKIFFVSSIGAVMNWSANHTGRVLEEIVDDFTVPQAIGYAESKYVAERLLDQASRTFGTPVSICRVGQIAGPVGTEMGMWNRKEWFPSIIASSKYLGMIPESLGAMNTVDWIPIDILSKIIVELALLRDSSPGSSRVYHTVNPRTSTWDSLLPTVDHHLGNNPKIVPFAAWLKALKQSSSTTKDVSLNPAIKLLEFFENLQRNEHRPPPTLKTAVTVKSSKTLAQLGPVQAEWMERWMKQWNF</sequence>
<accession>A0A1W5DCF2</accession>
<dbReference type="Pfam" id="PF23562">
    <property type="entry name" value="AMP-binding_C_3"/>
    <property type="match status" value="1"/>
</dbReference>
<dbReference type="InterPro" id="IPR013120">
    <property type="entry name" value="FAR_NAD-bd"/>
</dbReference>
<dbReference type="InterPro" id="IPR009081">
    <property type="entry name" value="PP-bd_ACP"/>
</dbReference>
<dbReference type="Gene3D" id="3.40.50.720">
    <property type="entry name" value="NAD(P)-binding Rossmann-like Domain"/>
    <property type="match status" value="1"/>
</dbReference>
<evidence type="ECO:0000313" key="6">
    <source>
        <dbReference type="Proteomes" id="UP000192927"/>
    </source>
</evidence>
<name>A0A1W5DCF2_9LECA</name>
<evidence type="ECO:0000256" key="2">
    <source>
        <dbReference type="ARBA" id="ARBA00022553"/>
    </source>
</evidence>
<dbReference type="InterPro" id="IPR036291">
    <property type="entry name" value="NAD(P)-bd_dom_sf"/>
</dbReference>
<dbReference type="Pfam" id="PF07993">
    <property type="entry name" value="NAD_binding_4"/>
    <property type="match status" value="1"/>
</dbReference>
<dbReference type="AlphaFoldDB" id="A0A1W5DCF2"/>
<dbReference type="InterPro" id="IPR036736">
    <property type="entry name" value="ACP-like_sf"/>
</dbReference>
<dbReference type="Pfam" id="PF00501">
    <property type="entry name" value="AMP-binding"/>
    <property type="match status" value="1"/>
</dbReference>
<keyword evidence="3" id="KW-0812">Transmembrane</keyword>
<dbReference type="PANTHER" id="PTHR43439">
    <property type="entry name" value="PHENYLACETATE-COENZYME A LIGASE"/>
    <property type="match status" value="1"/>
</dbReference>
<dbReference type="InterPro" id="IPR042099">
    <property type="entry name" value="ANL_N_sf"/>
</dbReference>
<dbReference type="Pfam" id="PF00550">
    <property type="entry name" value="PP-binding"/>
    <property type="match status" value="1"/>
</dbReference>
<protein>
    <submittedName>
        <fullName evidence="5">Phosphopantetheine attachment site</fullName>
    </submittedName>
</protein>
<dbReference type="PROSITE" id="PS50075">
    <property type="entry name" value="CARRIER"/>
    <property type="match status" value="1"/>
</dbReference>
<keyword evidence="1" id="KW-0596">Phosphopantetheine</keyword>
<dbReference type="InterPro" id="IPR000873">
    <property type="entry name" value="AMP-dep_synth/lig_dom"/>
</dbReference>
<keyword evidence="3" id="KW-1133">Transmembrane helix</keyword>
<dbReference type="SUPFAM" id="SSF56801">
    <property type="entry name" value="Acetyl-CoA synthetase-like"/>
    <property type="match status" value="1"/>
</dbReference>
<evidence type="ECO:0000259" key="4">
    <source>
        <dbReference type="PROSITE" id="PS50075"/>
    </source>
</evidence>
<feature type="domain" description="Carrier" evidence="4">
    <location>
        <begin position="560"/>
        <end position="641"/>
    </location>
</feature>
<dbReference type="InterPro" id="IPR051414">
    <property type="entry name" value="Adenylate-forming_Reductase"/>
</dbReference>
<dbReference type="PROSITE" id="PS00012">
    <property type="entry name" value="PHOSPHOPANTETHEINE"/>
    <property type="match status" value="1"/>
</dbReference>
<dbReference type="SUPFAM" id="SSF47336">
    <property type="entry name" value="ACP-like"/>
    <property type="match status" value="1"/>
</dbReference>
<keyword evidence="3" id="KW-0472">Membrane</keyword>
<evidence type="ECO:0000256" key="1">
    <source>
        <dbReference type="ARBA" id="ARBA00022450"/>
    </source>
</evidence>
<dbReference type="InterPro" id="IPR006162">
    <property type="entry name" value="Ppantetheine_attach_site"/>
</dbReference>
<feature type="transmembrane region" description="Helical" evidence="3">
    <location>
        <begin position="235"/>
        <end position="257"/>
    </location>
</feature>
<evidence type="ECO:0000256" key="3">
    <source>
        <dbReference type="SAM" id="Phobius"/>
    </source>
</evidence>
<evidence type="ECO:0000313" key="5">
    <source>
        <dbReference type="EMBL" id="SLM40844.1"/>
    </source>
</evidence>
<dbReference type="Proteomes" id="UP000192927">
    <property type="component" value="Unassembled WGS sequence"/>
</dbReference>